<protein>
    <submittedName>
        <fullName evidence="2">Group 1 glycosyl transferase</fullName>
    </submittedName>
</protein>
<dbReference type="SUPFAM" id="SSF53756">
    <property type="entry name" value="UDP-Glycosyltransferase/glycogen phosphorylase"/>
    <property type="match status" value="1"/>
</dbReference>
<evidence type="ECO:0000259" key="1">
    <source>
        <dbReference type="Pfam" id="PF00534"/>
    </source>
</evidence>
<gene>
    <name evidence="2" type="ORF">GCM10008995_02170</name>
</gene>
<organism evidence="2 3">
    <name type="scientific">Halobellus salinus</name>
    <dbReference type="NCBI Taxonomy" id="931585"/>
    <lineage>
        <taxon>Archaea</taxon>
        <taxon>Methanobacteriati</taxon>
        <taxon>Methanobacteriota</taxon>
        <taxon>Stenosarchaea group</taxon>
        <taxon>Halobacteria</taxon>
        <taxon>Halobacteriales</taxon>
        <taxon>Haloferacaceae</taxon>
        <taxon>Halobellus</taxon>
    </lineage>
</organism>
<evidence type="ECO:0000313" key="2">
    <source>
        <dbReference type="EMBL" id="GGI95645.1"/>
    </source>
</evidence>
<dbReference type="PANTHER" id="PTHR12526">
    <property type="entry name" value="GLYCOSYLTRANSFERASE"/>
    <property type="match status" value="1"/>
</dbReference>
<keyword evidence="3" id="KW-1185">Reference proteome</keyword>
<name>A0A830E5Y3_9EURY</name>
<dbReference type="Gene3D" id="3.40.50.2000">
    <property type="entry name" value="Glycogen Phosphorylase B"/>
    <property type="match status" value="2"/>
</dbReference>
<reference evidence="2" key="1">
    <citation type="journal article" date="2014" name="Int. J. Syst. Evol. Microbiol.">
        <title>Complete genome sequence of Corynebacterium casei LMG S-19264T (=DSM 44701T), isolated from a smear-ripened cheese.</title>
        <authorList>
            <consortium name="US DOE Joint Genome Institute (JGI-PGF)"/>
            <person name="Walter F."/>
            <person name="Albersmeier A."/>
            <person name="Kalinowski J."/>
            <person name="Ruckert C."/>
        </authorList>
    </citation>
    <scope>NUCLEOTIDE SEQUENCE</scope>
    <source>
        <strain evidence="2">JCM 14359</strain>
    </source>
</reference>
<proteinExistence type="predicted"/>
<dbReference type="CDD" id="cd03801">
    <property type="entry name" value="GT4_PimA-like"/>
    <property type="match status" value="1"/>
</dbReference>
<dbReference type="Pfam" id="PF00534">
    <property type="entry name" value="Glycos_transf_1"/>
    <property type="match status" value="1"/>
</dbReference>
<accession>A0A830E5Y3</accession>
<dbReference type="Proteomes" id="UP000653099">
    <property type="component" value="Unassembled WGS sequence"/>
</dbReference>
<dbReference type="AlphaFoldDB" id="A0A830E5Y3"/>
<reference evidence="2" key="2">
    <citation type="submission" date="2020-09" db="EMBL/GenBank/DDBJ databases">
        <authorList>
            <person name="Sun Q."/>
            <person name="Ohkuma M."/>
        </authorList>
    </citation>
    <scope>NUCLEOTIDE SEQUENCE</scope>
    <source>
        <strain evidence="2">JCM 14359</strain>
    </source>
</reference>
<keyword evidence="2" id="KW-0808">Transferase</keyword>
<evidence type="ECO:0000313" key="3">
    <source>
        <dbReference type="Proteomes" id="UP000653099"/>
    </source>
</evidence>
<sequence>MSDIAMLYHGHAEELHPAHRGFAESIDADIVSVSNTSPHTTKSFYQELVRGYSIGKYETVIAEGSRPLYTGLIHKMIHGSTLIYLCADHRLYELWNSSVEIESVYTFFKYLLGEYGKPVVRAIAQYGVDGIIAVSDFVKEYLRPIFGNSVPIHIAHPYIQPDLYNRLGDIEPNLEQKTALTVGRSTRYKGVDLLVDAWPAIRERHPNAELHVVGDGHSESYANTAGVTVRGFVEDITNVYANAGLYVQPSRADPFPVTVLEALRAGIPTVVTESTGSQSEVKKLDDRLIASTTSEGLSKCVNWFFDCETDTKQRLSNYAKERGRWFNSGHKKQYFRRKFEELMTEIE</sequence>
<feature type="domain" description="Glycosyl transferase family 1" evidence="1">
    <location>
        <begin position="172"/>
        <end position="322"/>
    </location>
</feature>
<dbReference type="EMBL" id="BMOC01000001">
    <property type="protein sequence ID" value="GGI95645.1"/>
    <property type="molecule type" value="Genomic_DNA"/>
</dbReference>
<comment type="caution">
    <text evidence="2">The sequence shown here is derived from an EMBL/GenBank/DDBJ whole genome shotgun (WGS) entry which is preliminary data.</text>
</comment>
<dbReference type="OrthoDB" id="298017at2157"/>
<dbReference type="GO" id="GO:0016757">
    <property type="term" value="F:glycosyltransferase activity"/>
    <property type="evidence" value="ECO:0007669"/>
    <property type="project" value="InterPro"/>
</dbReference>
<dbReference type="InterPro" id="IPR001296">
    <property type="entry name" value="Glyco_trans_1"/>
</dbReference>
<dbReference type="PANTHER" id="PTHR12526:SF627">
    <property type="entry name" value="D-RHAMNOSYLTRANSFERASE WBPZ"/>
    <property type="match status" value="1"/>
</dbReference>
<dbReference type="RefSeq" id="WP_188785538.1">
    <property type="nucleotide sequence ID" value="NZ_BMOC01000001.1"/>
</dbReference>